<dbReference type="PANTHER" id="PTHR34351:SF1">
    <property type="entry name" value="SLR1927 PROTEIN"/>
    <property type="match status" value="1"/>
</dbReference>
<evidence type="ECO:0000256" key="1">
    <source>
        <dbReference type="SAM" id="Phobius"/>
    </source>
</evidence>
<gene>
    <name evidence="2" type="ORF">METZ01_LOCUS81166</name>
</gene>
<feature type="transmembrane region" description="Helical" evidence="1">
    <location>
        <begin position="20"/>
        <end position="39"/>
    </location>
</feature>
<organism evidence="2">
    <name type="scientific">marine metagenome</name>
    <dbReference type="NCBI Taxonomy" id="408172"/>
    <lineage>
        <taxon>unclassified sequences</taxon>
        <taxon>metagenomes</taxon>
        <taxon>ecological metagenomes</taxon>
    </lineage>
</organism>
<sequence>MLFITGSSFYMIIKFPFYTRFKVIFVLFFVVNTLLFIRFREPRNNLFQKMMQSKFFPRKLTFTMEGKYLVFITLGIGFAAVNTGINLLYLLMTMLLSMIVASGILSELTLKKLRWEIDLPSEATVSSETLAILAIRNGKRRLSSFSLEGELLIPENKGIVQKKGTLLKLNAGKEGQILVRLIFSQRGKQEIRGVSIETRFPFSFFTKSRHYEFNRSVLVLPKGEEPVAQTLSRLTIKQLEDFETMDNRGQGLEFHSVRQMYPGDDWRSVHWKKTAAGQEFVIREFDSLAGRKATVCLTGNRGSQIVYQQREKGIELAASIAKFLVYRDFQVGLLGPNLRIEEGGGSSSLKRIFVALALLDAGQDFPMTGSQKNRNLPETCIWINLDSLNVSQTGSVAKGESVT</sequence>
<dbReference type="EMBL" id="UINC01006567">
    <property type="protein sequence ID" value="SVA28312.1"/>
    <property type="molecule type" value="Genomic_DNA"/>
</dbReference>
<evidence type="ECO:0000313" key="2">
    <source>
        <dbReference type="EMBL" id="SVA28312.1"/>
    </source>
</evidence>
<reference evidence="2" key="1">
    <citation type="submission" date="2018-05" db="EMBL/GenBank/DDBJ databases">
        <authorList>
            <person name="Lanie J.A."/>
            <person name="Ng W.-L."/>
            <person name="Kazmierczak K.M."/>
            <person name="Andrzejewski T.M."/>
            <person name="Davidsen T.M."/>
            <person name="Wayne K.J."/>
            <person name="Tettelin H."/>
            <person name="Glass J.I."/>
            <person name="Rusch D."/>
            <person name="Podicherti R."/>
            <person name="Tsui H.-C.T."/>
            <person name="Winkler M.E."/>
        </authorList>
    </citation>
    <scope>NUCLEOTIDE SEQUENCE</scope>
</reference>
<keyword evidence="1" id="KW-0472">Membrane</keyword>
<dbReference type="AlphaFoldDB" id="A0A381UJF4"/>
<accession>A0A381UJF4</accession>
<keyword evidence="1" id="KW-0812">Transmembrane</keyword>
<feature type="transmembrane region" description="Helical" evidence="1">
    <location>
        <begin position="60"/>
        <end position="81"/>
    </location>
</feature>
<proteinExistence type="predicted"/>
<protein>
    <submittedName>
        <fullName evidence="2">Uncharacterized protein</fullName>
    </submittedName>
</protein>
<keyword evidence="1" id="KW-1133">Transmembrane helix</keyword>
<name>A0A381UJF4_9ZZZZ</name>
<dbReference type="PANTHER" id="PTHR34351">
    <property type="entry name" value="SLR1927 PROTEIN-RELATED"/>
    <property type="match status" value="1"/>
</dbReference>